<feature type="domain" description="Peptidase S8/S53" evidence="2">
    <location>
        <begin position="1671"/>
        <end position="1928"/>
    </location>
</feature>
<feature type="region of interest" description="Disordered" evidence="1">
    <location>
        <begin position="514"/>
        <end position="542"/>
    </location>
</feature>
<name>A0A1W6YW34_9BORD</name>
<evidence type="ECO:0000259" key="2">
    <source>
        <dbReference type="Pfam" id="PF00082"/>
    </source>
</evidence>
<reference evidence="3 4" key="1">
    <citation type="submission" date="2017-05" db="EMBL/GenBank/DDBJ databases">
        <title>Complete and WGS of Bordetella genogroups.</title>
        <authorList>
            <person name="Spilker T."/>
            <person name="LiPuma J."/>
        </authorList>
    </citation>
    <scope>NUCLEOTIDE SEQUENCE [LARGE SCALE GENOMIC DNA]</scope>
    <source>
        <strain evidence="3 4">AU17164</strain>
    </source>
</reference>
<feature type="region of interest" description="Disordered" evidence="1">
    <location>
        <begin position="176"/>
        <end position="197"/>
    </location>
</feature>
<dbReference type="InterPro" id="IPR036852">
    <property type="entry name" value="Peptidase_S8/S53_dom_sf"/>
</dbReference>
<protein>
    <recommendedName>
        <fullName evidence="2">Peptidase S8/S53 domain-containing protein</fullName>
    </recommendedName>
</protein>
<dbReference type="Pfam" id="PF00082">
    <property type="entry name" value="Peptidase_S8"/>
    <property type="match status" value="1"/>
</dbReference>
<feature type="region of interest" description="Disordered" evidence="1">
    <location>
        <begin position="643"/>
        <end position="664"/>
    </location>
</feature>
<evidence type="ECO:0000256" key="1">
    <source>
        <dbReference type="SAM" id="MobiDB-lite"/>
    </source>
</evidence>
<gene>
    <name evidence="3" type="ORF">CAL13_02960</name>
</gene>
<dbReference type="Proteomes" id="UP000194139">
    <property type="component" value="Chromosome"/>
</dbReference>
<proteinExistence type="predicted"/>
<dbReference type="RefSeq" id="WP_086071463.1">
    <property type="nucleotide sequence ID" value="NZ_CP021109.1"/>
</dbReference>
<dbReference type="EMBL" id="CP021109">
    <property type="protein sequence ID" value="ARP85290.1"/>
    <property type="molecule type" value="Genomic_DNA"/>
</dbReference>
<evidence type="ECO:0000313" key="3">
    <source>
        <dbReference type="EMBL" id="ARP85290.1"/>
    </source>
</evidence>
<evidence type="ECO:0000313" key="4">
    <source>
        <dbReference type="Proteomes" id="UP000194139"/>
    </source>
</evidence>
<dbReference type="SUPFAM" id="SSF52743">
    <property type="entry name" value="Subtilisin-like"/>
    <property type="match status" value="1"/>
</dbReference>
<feature type="compositionally biased region" description="Low complexity" evidence="1">
    <location>
        <begin position="185"/>
        <end position="197"/>
    </location>
</feature>
<feature type="region of interest" description="Disordered" evidence="1">
    <location>
        <begin position="1443"/>
        <end position="1482"/>
    </location>
</feature>
<organism evidence="3 4">
    <name type="scientific">Bordetella genomosp. 9</name>
    <dbReference type="NCBI Taxonomy" id="1416803"/>
    <lineage>
        <taxon>Bacteria</taxon>
        <taxon>Pseudomonadati</taxon>
        <taxon>Pseudomonadota</taxon>
        <taxon>Betaproteobacteria</taxon>
        <taxon>Burkholderiales</taxon>
        <taxon>Alcaligenaceae</taxon>
        <taxon>Bordetella</taxon>
    </lineage>
</organism>
<accession>A0A1W6YW34</accession>
<dbReference type="GO" id="GO:0006508">
    <property type="term" value="P:proteolysis"/>
    <property type="evidence" value="ECO:0007669"/>
    <property type="project" value="InterPro"/>
</dbReference>
<sequence>MARQSLLFTVFPRAVSVVRDTLPVSVLVSPRLTGAPALGDFPDWLHWAQRLRQDGLLLRLDAAGKTLEARIDTTPLRPDLWTALFREDTRVDDHVFEDYTDRTVLSYPVRDAMLAVKSVYQQAGRELGLPLDSADREAQARRDRVLADLVEGFQLEAWSETQRQRLRAVHGLRLDGQRPARRPRAAAPAGADGLPGAAQLERFPDDLQALKRQVTAAFALYSRMPQGAPIAKPDMATVLDFHRVIAALNAYPALLRAFGLVFDLDLPADAVPETAGGAYGRLSVAAAEPGWDAFRVETSAGPAGATAYQYLRSEDGQRYWMTAPGPQGDRAAVMGLLALDPDRFCLAQFDVDGAMHKLMSLAGGVTAEGSRLNRSLHPAVFDDANTVPALRSAGLSLVQDERGRALLAGFAQSRRHNDRLAGIVADDTPFFAEDLLRGLRVDVWDADDGAWRSLHRRQGRYAFSGAAFDTQDEEGFMQLAATQAAPDPARAPETDLYLHEALARWNGWSLSVPPPGKALGRSGDPAQAVPPDDPAQRAPDDRQNEAVTPFDLTASFRVVPHSLPKLRFGHRYRLRARAVDLAGNSLPVDDPLGQTLARVFAIPRDEAGFAYLRYEPVPSPVLVRRDDAAIAGRGSALDRLVIRTGNDDPSKDGVAADTGGAQRHVAPPRTSVEMLERHGLLDDASGRLKGDAATYQALRERDDEQGAQFPRAPVPGQREALPIVTHDRIESLPYLPDPLARIAAFRDLPGAPAHTVGMADGGGLHYRPLDDPNPRAGSVTLIPFETAPGLLQAKGLRLALADGEDPPHWDAASGVLTVHLPKGATAIVTLSSALLPDDLKLMGQWQWLREYLADRSAAMPESYRRDGARETLATLAQRVLEGGMWMLTPPTLLTLVSAVQQPIGRPRFEALAVQRPTPQTRLQPLALHTRYGFAGGQRYDPLAEQLDAITGWREPGALHASLIGALRVHGASTAKIDLAGEWEEWIDEPDRQPPAPPSRQQRSGAADAIALHDPVNDRILRAPGGTHAVGLYDPVQDLILFTTGGDIPGRDARMPTEDEAAPRHHFGDTRHRRVRYTATATSRYREYFPEDAIVTRQSDPIKVNIPASARPPLPALRYAIPAFGWERQAGSNLVRSVRYGGGVRVYLERPWYASGDGELLGVVLWQAGAPTPALRDAWKPFVTQWGRDPIWQTDALPSAPGPSDFPLAVALEHDLTLGMTVPAGNDGQPGRVGVAGHEVFFDAGRGLWFADIALDAPGYMPFVRLALARYQPNALADAKLSNVVLSDFVQLAPDRAATISADPYRPALLRVTVSGAAPAGPPPAGPGAAPPTPTAVRVRVQQATPGLGELGWRDVGEEVATMQADPLAQVADGVLWQGTVRFQQAPASGAFRLVIEEREYVAADHVATGMLGGAAPGAGASAPGRIVYAEIVLLDDVLTLAPAPHGGGPAPTESPPAGGDGAGEGEEDPEPGSEPGAEPGFDPGTLARRVIVQLRDDVAIPYADNAQVALRELLGEVWDQALALFPDLRLDRLFDAVDADQLDTVFNAQARDLEPRTPPMQAFFTVVCPPGIDPQPLADALSALDTLFARVYVETLPPMSAVNFADDPLVGSQFYLEPAPDGFDAKFAWTQPGGDGQGVRGVDVEYNWNLEHEDLLDAGITFLTDADAVPLEAVGDLRDHGTESLGVMLMRDNATGGVGIVPRAAMRVASGFRTQADGTVLFDVPNAIVIASAALSAGDILLIELQDADYSPVENDPAVFAAIAAAVARGIIVVEPGGNGPGNGTLGRFYDLDSYKVPATGLRTLRRPAGLDSGAILVAACRSGFVPNTQARAPTRYTPRGARIDCFAYGEHVLSSSAVQPLSLRAGPGGPIVPNPFAGMPYTWAFRGTSSATALIAGAALSVQGMAIHALGRRLTPFEMRAVLSDRTLNTPSASPQNDRIGVMPNLRRIADLLNTLRGRGPVPSGQWNTVRTGHELLYLGRRLVLDWEPATKAWRVWPFEPLAIAGDPLPSPAVRSGTWRTIGAGHVLVYMGGDLVMDYVPATGDYRLFPADWGAADFLPGPPRAKGRWYTIRDEVAGGVAREHRLAYLGGDHVLDWVPQTRTYRIWALDRRGARADPLMGVPVPQPDGTVSEPPLAEGAFPDAEIGTATQILSISDSEVLFWHAGSGRWAVRRYDRAAPAGQSFNTVLRSGTWASIRAGHVLAWLGEPGSGHLLDWEPGTGKYRLFNGVPDGV</sequence>
<dbReference type="Gene3D" id="3.40.50.200">
    <property type="entry name" value="Peptidase S8/S53 domain"/>
    <property type="match status" value="1"/>
</dbReference>
<dbReference type="GO" id="GO:0004252">
    <property type="term" value="F:serine-type endopeptidase activity"/>
    <property type="evidence" value="ECO:0007669"/>
    <property type="project" value="InterPro"/>
</dbReference>
<dbReference type="InterPro" id="IPR000209">
    <property type="entry name" value="Peptidase_S8/S53_dom"/>
</dbReference>
<keyword evidence="4" id="KW-1185">Reference proteome</keyword>